<comment type="subcellular location">
    <subcellularLocation>
        <location evidence="1">Membrane</location>
        <topology evidence="1">Multi-pass membrane protein</topology>
    </subcellularLocation>
</comment>
<dbReference type="Proteomes" id="UP000239866">
    <property type="component" value="Unassembled WGS sequence"/>
</dbReference>
<protein>
    <submittedName>
        <fullName evidence="8">GtrA family protein</fullName>
    </submittedName>
</protein>
<dbReference type="EMBL" id="PXNP01000004">
    <property type="protein sequence ID" value="PSF14292.1"/>
    <property type="molecule type" value="Genomic_DNA"/>
</dbReference>
<dbReference type="PANTHER" id="PTHR38459:SF1">
    <property type="entry name" value="PROPHAGE BACTOPRENOL-LINKED GLUCOSE TRANSLOCASE HOMOLOG"/>
    <property type="match status" value="1"/>
</dbReference>
<name>A0A2T1KX56_9GAMM</name>
<feature type="transmembrane region" description="Helical" evidence="6">
    <location>
        <begin position="29"/>
        <end position="51"/>
    </location>
</feature>
<evidence type="ECO:0000256" key="4">
    <source>
        <dbReference type="ARBA" id="ARBA00022989"/>
    </source>
</evidence>
<comment type="caution">
    <text evidence="8">The sequence shown here is derived from an EMBL/GenBank/DDBJ whole genome shotgun (WGS) entry which is preliminary data.</text>
</comment>
<evidence type="ECO:0000256" key="2">
    <source>
        <dbReference type="ARBA" id="ARBA00009399"/>
    </source>
</evidence>
<accession>A0A2T1KX56</accession>
<evidence type="ECO:0000259" key="7">
    <source>
        <dbReference type="Pfam" id="PF04138"/>
    </source>
</evidence>
<evidence type="ECO:0000256" key="5">
    <source>
        <dbReference type="ARBA" id="ARBA00023136"/>
    </source>
</evidence>
<keyword evidence="9" id="KW-1185">Reference proteome</keyword>
<gene>
    <name evidence="8" type="ORF">C7H09_00100</name>
</gene>
<dbReference type="Pfam" id="PF04138">
    <property type="entry name" value="GtrA_DPMS_TM"/>
    <property type="match status" value="1"/>
</dbReference>
<dbReference type="GO" id="GO:0000271">
    <property type="term" value="P:polysaccharide biosynthetic process"/>
    <property type="evidence" value="ECO:0007669"/>
    <property type="project" value="InterPro"/>
</dbReference>
<dbReference type="PANTHER" id="PTHR38459">
    <property type="entry name" value="PROPHAGE BACTOPRENOL-LINKED GLUCOSE TRANSLOCASE HOMOLOG"/>
    <property type="match status" value="1"/>
</dbReference>
<sequence>MTRNNDVAAPVASRQDNARGRFVQLLGQLMRFGLVGGLATVTHLGVAWWLLYAWPALSPFLVNFGAFVIAFQVSFWGHSRFTFRQKGSAVRFLVVTLSGFAINNTLLWLFLMAGIKSGFVAICLSVVLVPLFVFAGARLWVFKS</sequence>
<evidence type="ECO:0000256" key="6">
    <source>
        <dbReference type="SAM" id="Phobius"/>
    </source>
</evidence>
<dbReference type="InterPro" id="IPR051401">
    <property type="entry name" value="GtrA_CellWall_Glycosyl"/>
</dbReference>
<keyword evidence="4 6" id="KW-1133">Transmembrane helix</keyword>
<dbReference type="GO" id="GO:0005886">
    <property type="term" value="C:plasma membrane"/>
    <property type="evidence" value="ECO:0007669"/>
    <property type="project" value="TreeGrafter"/>
</dbReference>
<keyword evidence="3 6" id="KW-0812">Transmembrane</keyword>
<organism evidence="8 9">
    <name type="scientific">Marinobacter fuscus</name>
    <dbReference type="NCBI Taxonomy" id="2109942"/>
    <lineage>
        <taxon>Bacteria</taxon>
        <taxon>Pseudomonadati</taxon>
        <taxon>Pseudomonadota</taxon>
        <taxon>Gammaproteobacteria</taxon>
        <taxon>Pseudomonadales</taxon>
        <taxon>Marinobacteraceae</taxon>
        <taxon>Marinobacter</taxon>
    </lineage>
</organism>
<dbReference type="AlphaFoldDB" id="A0A2T1KX56"/>
<dbReference type="InterPro" id="IPR007267">
    <property type="entry name" value="GtrA_DPMS_TM"/>
</dbReference>
<proteinExistence type="inferred from homology"/>
<dbReference type="RefSeq" id="WP_106760655.1">
    <property type="nucleotide sequence ID" value="NZ_PXNP01000004.1"/>
</dbReference>
<evidence type="ECO:0000313" key="8">
    <source>
        <dbReference type="EMBL" id="PSF14292.1"/>
    </source>
</evidence>
<reference evidence="8 9" key="1">
    <citation type="submission" date="2018-03" db="EMBL/GenBank/DDBJ databases">
        <title>Marinobacter brunus sp. nov., a marine bacterium of Gamma-proteobacteria isolated from the surface seawater of the South China Sea.</title>
        <authorList>
            <person name="Cheng H."/>
            <person name="Wu Y.-H."/>
            <person name="Xamxidin M."/>
            <person name="Xu X.-W."/>
        </authorList>
    </citation>
    <scope>NUCLEOTIDE SEQUENCE [LARGE SCALE GENOMIC DNA]</scope>
    <source>
        <strain evidence="8 9">NH169-3</strain>
    </source>
</reference>
<feature type="transmembrane region" description="Helical" evidence="6">
    <location>
        <begin position="89"/>
        <end position="113"/>
    </location>
</feature>
<comment type="similarity">
    <text evidence="2">Belongs to the GtrA family.</text>
</comment>
<evidence type="ECO:0000256" key="1">
    <source>
        <dbReference type="ARBA" id="ARBA00004141"/>
    </source>
</evidence>
<evidence type="ECO:0000256" key="3">
    <source>
        <dbReference type="ARBA" id="ARBA00022692"/>
    </source>
</evidence>
<feature type="transmembrane region" description="Helical" evidence="6">
    <location>
        <begin position="57"/>
        <end position="77"/>
    </location>
</feature>
<evidence type="ECO:0000313" key="9">
    <source>
        <dbReference type="Proteomes" id="UP000239866"/>
    </source>
</evidence>
<keyword evidence="5 6" id="KW-0472">Membrane</keyword>
<feature type="domain" description="GtrA/DPMS transmembrane" evidence="7">
    <location>
        <begin position="31"/>
        <end position="142"/>
    </location>
</feature>
<dbReference type="OrthoDB" id="8562382at2"/>
<feature type="transmembrane region" description="Helical" evidence="6">
    <location>
        <begin position="119"/>
        <end position="141"/>
    </location>
</feature>